<evidence type="ECO:0000313" key="1">
    <source>
        <dbReference type="EMBL" id="CZT20693.1"/>
    </source>
</evidence>
<dbReference type="EMBL" id="FJUY01000009">
    <property type="protein sequence ID" value="CZT20693.1"/>
    <property type="molecule type" value="Genomic_DNA"/>
</dbReference>
<accession>A0A2D3VIM6</accession>
<reference evidence="1 2" key="1">
    <citation type="submission" date="2016-03" db="EMBL/GenBank/DDBJ databases">
        <authorList>
            <person name="Ploux O."/>
        </authorList>
    </citation>
    <scope>NUCLEOTIDE SEQUENCE [LARGE SCALE GENOMIC DNA]</scope>
    <source>
        <strain evidence="1 2">URUG2</strain>
    </source>
</reference>
<dbReference type="Proteomes" id="UP000225277">
    <property type="component" value="Unassembled WGS sequence"/>
</dbReference>
<proteinExistence type="predicted"/>
<keyword evidence="2" id="KW-1185">Reference proteome</keyword>
<evidence type="ECO:0000313" key="2">
    <source>
        <dbReference type="Proteomes" id="UP000225277"/>
    </source>
</evidence>
<evidence type="ECO:0008006" key="3">
    <source>
        <dbReference type="Google" id="ProtNLM"/>
    </source>
</evidence>
<protein>
    <recommendedName>
        <fullName evidence="3">Nuclear pore complex protein Nup85</fullName>
    </recommendedName>
</protein>
<dbReference type="GeneID" id="35601686"/>
<organism evidence="1 2">
    <name type="scientific">Ramularia collo-cygni</name>
    <dbReference type="NCBI Taxonomy" id="112498"/>
    <lineage>
        <taxon>Eukaryota</taxon>
        <taxon>Fungi</taxon>
        <taxon>Dikarya</taxon>
        <taxon>Ascomycota</taxon>
        <taxon>Pezizomycotina</taxon>
        <taxon>Dothideomycetes</taxon>
        <taxon>Dothideomycetidae</taxon>
        <taxon>Mycosphaerellales</taxon>
        <taxon>Mycosphaerellaceae</taxon>
        <taxon>Ramularia</taxon>
    </lineage>
</organism>
<name>A0A2D3VIM6_9PEZI</name>
<sequence length="254" mass="28290">MPLQAWFESKVAPTAEALAAGDGCHPDEAQALARYLSGDADIHETAIRITSPIQSDTNPSEQTYRLWALICEAIVELSDEERHKTISLLAAIRDLPPTSSGLALSKLPGFASMWDTLYRLHLHGPDGWEKDLEGLSDDRKVELRRHFDAVGTAEAEMFLQDLVPAQWGFKVLDLLSSSRQGIDVLMSEIHAWLRVAGSRLREEVRMDDAAAGPDRVATLEQWTKWKIALAYPSKEGSKISEEGRRLAIQCVDRM</sequence>
<dbReference type="OrthoDB" id="5392447at2759"/>
<dbReference type="AlphaFoldDB" id="A0A2D3VIM6"/>
<gene>
    <name evidence="1" type="ORF">RCC_06551</name>
</gene>
<dbReference type="RefSeq" id="XP_023627582.1">
    <property type="nucleotide sequence ID" value="XM_023771814.1"/>
</dbReference>